<keyword evidence="4 7" id="KW-0812">Transmembrane</keyword>
<feature type="transmembrane region" description="Helical" evidence="7">
    <location>
        <begin position="386"/>
        <end position="404"/>
    </location>
</feature>
<dbReference type="KEGG" id="tro:trd_1487"/>
<dbReference type="EMBL" id="CP001275">
    <property type="protein sequence ID" value="ACM04907.1"/>
    <property type="molecule type" value="Genomic_DNA"/>
</dbReference>
<evidence type="ECO:0000256" key="5">
    <source>
        <dbReference type="ARBA" id="ARBA00022989"/>
    </source>
</evidence>
<feature type="transmembrane region" description="Helical" evidence="7">
    <location>
        <begin position="51"/>
        <end position="69"/>
    </location>
</feature>
<feature type="transmembrane region" description="Helical" evidence="7">
    <location>
        <begin position="229"/>
        <end position="253"/>
    </location>
</feature>
<comment type="subcellular location">
    <subcellularLocation>
        <location evidence="1">Cell membrane</location>
        <topology evidence="1">Multi-pass membrane protein</topology>
    </subcellularLocation>
</comment>
<feature type="transmembrane region" description="Helical" evidence="7">
    <location>
        <begin position="364"/>
        <end position="380"/>
    </location>
</feature>
<dbReference type="InterPro" id="IPR036259">
    <property type="entry name" value="MFS_trans_sf"/>
</dbReference>
<feature type="transmembrane region" description="Helical" evidence="7">
    <location>
        <begin position="23"/>
        <end position="45"/>
    </location>
</feature>
<dbReference type="GO" id="GO:0022857">
    <property type="term" value="F:transmembrane transporter activity"/>
    <property type="evidence" value="ECO:0007669"/>
    <property type="project" value="InterPro"/>
</dbReference>
<dbReference type="PANTHER" id="PTHR23517:SF3">
    <property type="entry name" value="INTEGRAL MEMBRANE TRANSPORT PROTEIN"/>
    <property type="match status" value="1"/>
</dbReference>
<dbReference type="SUPFAM" id="SSF103473">
    <property type="entry name" value="MFS general substrate transporter"/>
    <property type="match status" value="1"/>
</dbReference>
<keyword evidence="2" id="KW-0813">Transport</keyword>
<sequence length="427" mass="44597">MRLARVLEPGPGALRSWYRINRVLVWISAIVGINQLGFGSIVPVVPLYAQAYGVSEALIGLAIAVYGLARFTSSAPAGWIADRAGRRWSLFAGGLATVLGNILCALAPSYPIFLVGRFVAGSGASMVLTSGQIVLADITEPATRGRTMAIYQAVFLFAVGFGPIPGGFLAQYGGLSAPFWVYGFVGAIVAVLALWRLPETRPAGAREPAQGNEFVFRRQLVSVLRHRPLVLIGLVTFGNFFARTGALFTLVPLRAEREIGLSPSQIGFGLAAVSVVSLVMAYPAGVLLDTFGRKVVIAPATLFSGLGLVGFAFASSYPWFLLACVTWALASGIGGGAPAAYAADVSPPGMTAAAMSAYRMLSELGYVVGPTVLGLAAETIGIRATLVATAVLIVGLGGLFWLAAPETWPGRRMVSDRDADGASANSR</sequence>
<dbReference type="PANTHER" id="PTHR23517">
    <property type="entry name" value="RESISTANCE PROTEIN MDTM, PUTATIVE-RELATED-RELATED"/>
    <property type="match status" value="1"/>
</dbReference>
<keyword evidence="6 7" id="KW-0472">Membrane</keyword>
<evidence type="ECO:0000256" key="7">
    <source>
        <dbReference type="SAM" id="Phobius"/>
    </source>
</evidence>
<dbReference type="Pfam" id="PF07690">
    <property type="entry name" value="MFS_1"/>
    <property type="match status" value="1"/>
</dbReference>
<dbReference type="InterPro" id="IPR011701">
    <property type="entry name" value="MFS"/>
</dbReference>
<evidence type="ECO:0000256" key="2">
    <source>
        <dbReference type="ARBA" id="ARBA00022448"/>
    </source>
</evidence>
<feature type="transmembrane region" description="Helical" evidence="7">
    <location>
        <begin position="150"/>
        <end position="173"/>
    </location>
</feature>
<evidence type="ECO:0000313" key="10">
    <source>
        <dbReference type="Proteomes" id="UP000000447"/>
    </source>
</evidence>
<proteinExistence type="predicted"/>
<dbReference type="AlphaFoldDB" id="B9KZL8"/>
<feature type="transmembrane region" description="Helical" evidence="7">
    <location>
        <begin position="319"/>
        <end position="343"/>
    </location>
</feature>
<dbReference type="RefSeq" id="WP_015922435.1">
    <property type="nucleotide sequence ID" value="NC_011959.1"/>
</dbReference>
<feature type="transmembrane region" description="Helical" evidence="7">
    <location>
        <begin position="295"/>
        <end position="313"/>
    </location>
</feature>
<dbReference type="Gene3D" id="1.20.1250.20">
    <property type="entry name" value="MFS general substrate transporter like domains"/>
    <property type="match status" value="2"/>
</dbReference>
<feature type="transmembrane region" description="Helical" evidence="7">
    <location>
        <begin position="265"/>
        <end position="288"/>
    </location>
</feature>
<dbReference type="PROSITE" id="PS50850">
    <property type="entry name" value="MFS"/>
    <property type="match status" value="1"/>
</dbReference>
<keyword evidence="5 7" id="KW-1133">Transmembrane helix</keyword>
<dbReference type="GO" id="GO:0005886">
    <property type="term" value="C:plasma membrane"/>
    <property type="evidence" value="ECO:0007669"/>
    <property type="project" value="UniProtKB-SubCell"/>
</dbReference>
<dbReference type="eggNOG" id="COG2814">
    <property type="taxonomic scope" value="Bacteria"/>
</dbReference>
<evidence type="ECO:0000256" key="1">
    <source>
        <dbReference type="ARBA" id="ARBA00004651"/>
    </source>
</evidence>
<accession>B9KZL8</accession>
<dbReference type="Proteomes" id="UP000000447">
    <property type="component" value="Chromosome"/>
</dbReference>
<dbReference type="PROSITE" id="PS00216">
    <property type="entry name" value="SUGAR_TRANSPORT_1"/>
    <property type="match status" value="1"/>
</dbReference>
<gene>
    <name evidence="9" type="ordered locus">trd_1487</name>
</gene>
<name>B9KZL8_THERP</name>
<evidence type="ECO:0000256" key="4">
    <source>
        <dbReference type="ARBA" id="ARBA00022692"/>
    </source>
</evidence>
<dbReference type="InterPro" id="IPR020846">
    <property type="entry name" value="MFS_dom"/>
</dbReference>
<organism evidence="9 10">
    <name type="scientific">Thermomicrobium roseum (strain ATCC 27502 / DSM 5159 / P-2)</name>
    <dbReference type="NCBI Taxonomy" id="309801"/>
    <lineage>
        <taxon>Bacteria</taxon>
        <taxon>Pseudomonadati</taxon>
        <taxon>Thermomicrobiota</taxon>
        <taxon>Thermomicrobia</taxon>
        <taxon>Thermomicrobiales</taxon>
        <taxon>Thermomicrobiaceae</taxon>
        <taxon>Thermomicrobium</taxon>
    </lineage>
</organism>
<feature type="transmembrane region" description="Helical" evidence="7">
    <location>
        <begin position="118"/>
        <end position="138"/>
    </location>
</feature>
<keyword evidence="10" id="KW-1185">Reference proteome</keyword>
<evidence type="ECO:0000313" key="9">
    <source>
        <dbReference type="EMBL" id="ACM04907.1"/>
    </source>
</evidence>
<feature type="domain" description="Major facilitator superfamily (MFS) profile" evidence="8">
    <location>
        <begin position="23"/>
        <end position="407"/>
    </location>
</feature>
<protein>
    <submittedName>
        <fullName evidence="9">Transporter, major facilitator family</fullName>
    </submittedName>
</protein>
<feature type="transmembrane region" description="Helical" evidence="7">
    <location>
        <begin position="179"/>
        <end position="197"/>
    </location>
</feature>
<dbReference type="OrthoDB" id="9814001at2"/>
<dbReference type="CDD" id="cd17325">
    <property type="entry name" value="MFS_MdtG_SLC18_like"/>
    <property type="match status" value="1"/>
</dbReference>
<feature type="transmembrane region" description="Helical" evidence="7">
    <location>
        <begin position="90"/>
        <end position="112"/>
    </location>
</feature>
<dbReference type="InterPro" id="IPR005829">
    <property type="entry name" value="Sugar_transporter_CS"/>
</dbReference>
<dbReference type="HOGENOM" id="CLU_001265_10_14_0"/>
<evidence type="ECO:0000259" key="8">
    <source>
        <dbReference type="PROSITE" id="PS50850"/>
    </source>
</evidence>
<reference evidence="9 10" key="1">
    <citation type="journal article" date="2009" name="PLoS ONE">
        <title>Complete genome sequence of the aerobic CO-oxidizing thermophile Thermomicrobium roseum.</title>
        <authorList>
            <person name="Wu D."/>
            <person name="Raymond J."/>
            <person name="Wu M."/>
            <person name="Chatterji S."/>
            <person name="Ren Q."/>
            <person name="Graham J.E."/>
            <person name="Bryant D.A."/>
            <person name="Robb F."/>
            <person name="Colman A."/>
            <person name="Tallon L.J."/>
            <person name="Badger J.H."/>
            <person name="Madupu R."/>
            <person name="Ward N.L."/>
            <person name="Eisen J.A."/>
        </authorList>
    </citation>
    <scope>NUCLEOTIDE SEQUENCE [LARGE SCALE GENOMIC DNA]</scope>
    <source>
        <strain evidence="10">ATCC 27502 / DSM 5159 / P-2</strain>
    </source>
</reference>
<dbReference type="STRING" id="309801.trd_1487"/>
<dbReference type="InterPro" id="IPR050171">
    <property type="entry name" value="MFS_Transporters"/>
</dbReference>
<keyword evidence="3" id="KW-1003">Cell membrane</keyword>
<evidence type="ECO:0000256" key="6">
    <source>
        <dbReference type="ARBA" id="ARBA00023136"/>
    </source>
</evidence>
<evidence type="ECO:0000256" key="3">
    <source>
        <dbReference type="ARBA" id="ARBA00022475"/>
    </source>
</evidence>